<reference evidence="2 3" key="1">
    <citation type="submission" date="2014-02" db="EMBL/GenBank/DDBJ databases">
        <title>The Genome Sequence of Trichophyton rubrum (morphotype soudanense) CBS 452.61.</title>
        <authorList>
            <consortium name="The Broad Institute Genomics Platform"/>
            <person name="Cuomo C.A."/>
            <person name="White T.C."/>
            <person name="Graser Y."/>
            <person name="Martinez-Rossi N."/>
            <person name="Heitman J."/>
            <person name="Young S.K."/>
            <person name="Zeng Q."/>
            <person name="Gargeya S."/>
            <person name="Abouelleil A."/>
            <person name="Alvarado L."/>
            <person name="Chapman S.B."/>
            <person name="Gainer-Dewar J."/>
            <person name="Goldberg J."/>
            <person name="Griggs A."/>
            <person name="Gujja S."/>
            <person name="Hansen M."/>
            <person name="Howarth C."/>
            <person name="Imamovic A."/>
            <person name="Larimer J."/>
            <person name="Martinez D."/>
            <person name="Murphy C."/>
            <person name="Pearson M.D."/>
            <person name="Persinoti G."/>
            <person name="Poon T."/>
            <person name="Priest M."/>
            <person name="Roberts A.D."/>
            <person name="Saif S."/>
            <person name="Shea T.D."/>
            <person name="Sykes S.N."/>
            <person name="Wortman J."/>
            <person name="Nusbaum C."/>
            <person name="Birren B."/>
        </authorList>
    </citation>
    <scope>NUCLEOTIDE SEQUENCE [LARGE SCALE GENOMIC DNA]</scope>
    <source>
        <strain evidence="2 3">CBS 452.61</strain>
    </source>
</reference>
<feature type="region of interest" description="Disordered" evidence="1">
    <location>
        <begin position="426"/>
        <end position="454"/>
    </location>
</feature>
<feature type="compositionally biased region" description="Acidic residues" evidence="1">
    <location>
        <begin position="554"/>
        <end position="566"/>
    </location>
</feature>
<dbReference type="Proteomes" id="UP000023623">
    <property type="component" value="Unassembled WGS sequence"/>
</dbReference>
<feature type="compositionally biased region" description="Low complexity" evidence="1">
    <location>
        <begin position="428"/>
        <end position="451"/>
    </location>
</feature>
<dbReference type="InterPro" id="IPR011009">
    <property type="entry name" value="Kinase-like_dom_sf"/>
</dbReference>
<evidence type="ECO:0008006" key="4">
    <source>
        <dbReference type="Google" id="ProtNLM"/>
    </source>
</evidence>
<feature type="region of interest" description="Disordered" evidence="1">
    <location>
        <begin position="1"/>
        <end position="122"/>
    </location>
</feature>
<proteinExistence type="predicted"/>
<feature type="region of interest" description="Disordered" evidence="1">
    <location>
        <begin position="502"/>
        <end position="609"/>
    </location>
</feature>
<dbReference type="SUPFAM" id="SSF56112">
    <property type="entry name" value="Protein kinase-like (PK-like)"/>
    <property type="match status" value="1"/>
</dbReference>
<gene>
    <name evidence="2" type="ORF">H105_02865</name>
</gene>
<evidence type="ECO:0000313" key="2">
    <source>
        <dbReference type="EMBL" id="EZF75679.1"/>
    </source>
</evidence>
<evidence type="ECO:0000256" key="1">
    <source>
        <dbReference type="SAM" id="MobiDB-lite"/>
    </source>
</evidence>
<dbReference type="AlphaFoldDB" id="A0A022XYU7"/>
<accession>A0A022XYU7</accession>
<protein>
    <recommendedName>
        <fullName evidence="4">Protein kinase domain-containing protein</fullName>
    </recommendedName>
</protein>
<dbReference type="PANTHER" id="PTHR37171:SF1">
    <property type="entry name" value="SERINE_THREONINE-PROTEIN KINASE YRZF-RELATED"/>
    <property type="match status" value="1"/>
</dbReference>
<dbReference type="HOGENOM" id="CLU_010672_3_0_1"/>
<feature type="region of interest" description="Disordered" evidence="1">
    <location>
        <begin position="267"/>
        <end position="310"/>
    </location>
</feature>
<dbReference type="EMBL" id="KK208806">
    <property type="protein sequence ID" value="EZF75679.1"/>
    <property type="molecule type" value="Genomic_DNA"/>
</dbReference>
<dbReference type="PANTHER" id="PTHR37171">
    <property type="entry name" value="SERINE/THREONINE-PROTEIN KINASE YRZF-RELATED"/>
    <property type="match status" value="1"/>
</dbReference>
<dbReference type="Gene3D" id="1.10.510.10">
    <property type="entry name" value="Transferase(Phosphotransferase) domain 1"/>
    <property type="match status" value="1"/>
</dbReference>
<sequence>MSSELPASSRDEQLLQELEKLKRANEEERRRHEEERLRYEEEKRRLEEEGRRHEEERLRYEEEKRRLEEEGRRHEEERLRYEEEKRRLEEEGRRHEEERLRYEEDRRQRSEDRKKQQEELEALKQQVKPTTLPEYLDACHVYLSVGFESRVDHKDGTKGPVENAKSKLRPRYIREWRTFPQEQAKVWELLFESDFVSQPHFASANGVEQEGKYISLRMLRSELDLGYYERYTVEDRVAFIIQTLYADPKLRKTFNLMGSVTFENHGNTITPGSDEEVNAGLPLPPPQSPVQKRRKQTDSADPLTVHTGSSRPRADQFCVYNSGNDKMVPAFIIEYKPPHKLLTDSALDGLLDIEVDEVVISSDNDDEAKRNRRMVAAVITQTFSYMIQARIEFGYVCSGELFIFLRIDPNDPTTVYYYRSTPNEDVGETTGWTGDSDGGTSDSDSSTSDSGGHNRLHLTAIGQVLAFTLRALRSPPHGQNWPTDTEERLKKWEIEFNHDVVYGLDSSSPPEKLPSSGYKPPRSSRDEYMRMSPVKTRSKRRAAAAASSCREPEEPNPESSDGDDESGNWGTDPNSPTPRRPRPLSKAQVVVSSRSRPPPPPPTERKRYVYNTGPINPWCTQKCLAGLRTRGLLDPKCPNVAIHGTGPRHAIDDFQFRKLMREQIVGPKGPWGCESMHRHGTSGALFWVTTFPYGYTLVAKAMPIETVRRAIHEENIYQQLYKIQGKYVPVCLGSIDVSGGPLWYDGIFPVVHLLFLSHVGKSIVSHAQGRNRVSQFIPSAREALQAIHRQLTLHCDTHVGNMFWSRENKRVMFIDFERARIAKEKKRKRGAVSPQTRVLGTEFERELRSATSEMA</sequence>
<feature type="compositionally biased region" description="Basic and acidic residues" evidence="1">
    <location>
        <begin position="9"/>
        <end position="122"/>
    </location>
</feature>
<evidence type="ECO:0000313" key="3">
    <source>
        <dbReference type="Proteomes" id="UP000023623"/>
    </source>
</evidence>
<dbReference type="OrthoDB" id="8905873at2759"/>
<organism evidence="2 3">
    <name type="scientific">Trichophyton soudanense CBS 452.61</name>
    <dbReference type="NCBI Taxonomy" id="1215331"/>
    <lineage>
        <taxon>Eukaryota</taxon>
        <taxon>Fungi</taxon>
        <taxon>Dikarya</taxon>
        <taxon>Ascomycota</taxon>
        <taxon>Pezizomycotina</taxon>
        <taxon>Eurotiomycetes</taxon>
        <taxon>Eurotiomycetidae</taxon>
        <taxon>Onygenales</taxon>
        <taxon>Arthrodermataceae</taxon>
        <taxon>Trichophyton</taxon>
    </lineage>
</organism>
<dbReference type="InterPro" id="IPR052396">
    <property type="entry name" value="Meiotic_Drive_Suppr_Kinase"/>
</dbReference>
<keyword evidence="3" id="KW-1185">Reference proteome</keyword>
<name>A0A022XYU7_TRISD</name>